<dbReference type="KEGG" id="kon:CONE_0137"/>
<dbReference type="Pfam" id="PF01202">
    <property type="entry name" value="SKI"/>
    <property type="match status" value="1"/>
</dbReference>
<dbReference type="InterPro" id="IPR023000">
    <property type="entry name" value="Shikimate_kinase_CS"/>
</dbReference>
<evidence type="ECO:0000313" key="12">
    <source>
        <dbReference type="EMBL" id="AGF48672.1"/>
    </source>
</evidence>
<evidence type="ECO:0000256" key="4">
    <source>
        <dbReference type="ARBA" id="ARBA00022605"/>
    </source>
</evidence>
<proteinExistence type="inferred from homology"/>
<dbReference type="GO" id="GO:0009423">
    <property type="term" value="P:chorismate biosynthetic process"/>
    <property type="evidence" value="ECO:0007669"/>
    <property type="project" value="UniProtKB-UniRule"/>
</dbReference>
<evidence type="ECO:0000313" key="13">
    <source>
        <dbReference type="Proteomes" id="UP000011541"/>
    </source>
</evidence>
<keyword evidence="11" id="KW-0963">Cytoplasm</keyword>
<keyword evidence="8 11" id="KW-0067">ATP-binding</keyword>
<comment type="cofactor">
    <cofactor evidence="11">
        <name>Mg(2+)</name>
        <dbReference type="ChEBI" id="CHEBI:18420"/>
    </cofactor>
    <text evidence="11">Binds 1 Mg(2+) ion per subunit.</text>
</comment>
<evidence type="ECO:0000256" key="7">
    <source>
        <dbReference type="ARBA" id="ARBA00022777"/>
    </source>
</evidence>
<dbReference type="STRING" id="1208920.CONE_0137"/>
<dbReference type="PANTHER" id="PTHR21087:SF16">
    <property type="entry name" value="SHIKIMATE KINASE 1, CHLOROPLASTIC"/>
    <property type="match status" value="1"/>
</dbReference>
<dbReference type="HOGENOM" id="CLU_057607_2_2_4"/>
<reference evidence="12 13" key="1">
    <citation type="journal article" date="2013" name="Genome Biol. Evol.">
        <title>Genome evolution and phylogenomic analysis of candidatus kinetoplastibacterium, the betaproteobacterial endosymbionts of strigomonas and angomonas.</title>
        <authorList>
            <person name="Alves J.M."/>
            <person name="Serrano M.G."/>
            <person name="Maia da Silva F."/>
            <person name="Voegtly L.J."/>
            <person name="Matveyev A.V."/>
            <person name="Teixeira M.M."/>
            <person name="Camargo E.P."/>
            <person name="Buck G.A."/>
        </authorList>
    </citation>
    <scope>NUCLEOTIDE SEQUENCE [LARGE SCALE GENOMIC DNA]</scope>
    <source>
        <strain evidence="12 13">TCC290E</strain>
    </source>
</reference>
<keyword evidence="5 11" id="KW-0808">Transferase</keyword>
<dbReference type="eggNOG" id="COG0703">
    <property type="taxonomic scope" value="Bacteria"/>
</dbReference>
<name>M1LT08_9PROT</name>
<dbReference type="UniPathway" id="UPA00053">
    <property type="reaction ID" value="UER00088"/>
</dbReference>
<dbReference type="EMBL" id="CP003805">
    <property type="protein sequence ID" value="AGF48672.1"/>
    <property type="molecule type" value="Genomic_DNA"/>
</dbReference>
<evidence type="ECO:0000256" key="9">
    <source>
        <dbReference type="ARBA" id="ARBA00023141"/>
    </source>
</evidence>
<feature type="binding site" evidence="11">
    <location>
        <position position="94"/>
    </location>
    <ligand>
        <name>substrate</name>
    </ligand>
</feature>
<dbReference type="OrthoDB" id="9800332at2"/>
<keyword evidence="9 11" id="KW-0057">Aromatic amino acid biosynthesis</keyword>
<accession>M1LT08</accession>
<comment type="subunit">
    <text evidence="11">Monomer.</text>
</comment>
<organism evidence="12 13">
    <name type="scientific">Candidatus Kinetoplastidibacterium stringomonadis TCC290E</name>
    <dbReference type="NCBI Taxonomy" id="1208920"/>
    <lineage>
        <taxon>Bacteria</taxon>
        <taxon>Pseudomonadati</taxon>
        <taxon>Pseudomonadota</taxon>
        <taxon>Betaproteobacteria</taxon>
        <taxon>Candidatus Kinetoplastidibacterium</taxon>
    </lineage>
</organism>
<dbReference type="HAMAP" id="MF_00109">
    <property type="entry name" value="Shikimate_kinase"/>
    <property type="match status" value="1"/>
</dbReference>
<dbReference type="GO" id="GO:0009073">
    <property type="term" value="P:aromatic amino acid family biosynthetic process"/>
    <property type="evidence" value="ECO:0007669"/>
    <property type="project" value="UniProtKB-KW"/>
</dbReference>
<feature type="binding site" evidence="11">
    <location>
        <begin position="48"/>
        <end position="53"/>
    </location>
    <ligand>
        <name>ATP</name>
        <dbReference type="ChEBI" id="CHEBI:30616"/>
    </ligand>
</feature>
<dbReference type="PROSITE" id="PS01128">
    <property type="entry name" value="SHIKIMATE_KINASE"/>
    <property type="match status" value="1"/>
</dbReference>
<evidence type="ECO:0000256" key="5">
    <source>
        <dbReference type="ARBA" id="ARBA00022679"/>
    </source>
</evidence>
<dbReference type="GO" id="GO:0004765">
    <property type="term" value="F:shikimate kinase activity"/>
    <property type="evidence" value="ECO:0007669"/>
    <property type="project" value="UniProtKB-UniRule"/>
</dbReference>
<comment type="catalytic activity">
    <reaction evidence="10 11">
        <text>shikimate + ATP = 3-phosphoshikimate + ADP + H(+)</text>
        <dbReference type="Rhea" id="RHEA:13121"/>
        <dbReference type="ChEBI" id="CHEBI:15378"/>
        <dbReference type="ChEBI" id="CHEBI:30616"/>
        <dbReference type="ChEBI" id="CHEBI:36208"/>
        <dbReference type="ChEBI" id="CHEBI:145989"/>
        <dbReference type="ChEBI" id="CHEBI:456216"/>
        <dbReference type="EC" id="2.7.1.71"/>
    </reaction>
</comment>
<dbReference type="CDD" id="cd00464">
    <property type="entry name" value="SK"/>
    <property type="match status" value="1"/>
</dbReference>
<keyword evidence="6 11" id="KW-0547">Nucleotide-binding</keyword>
<dbReference type="InterPro" id="IPR000623">
    <property type="entry name" value="Shikimate_kinase/TSH1"/>
</dbReference>
<evidence type="ECO:0000256" key="3">
    <source>
        <dbReference type="ARBA" id="ARBA00012154"/>
    </source>
</evidence>
<comment type="subcellular location">
    <subcellularLocation>
        <location evidence="11">Cytoplasm</location>
    </subcellularLocation>
</comment>
<keyword evidence="7 11" id="KW-0418">Kinase</keyword>
<keyword evidence="4 11" id="KW-0028">Amino-acid biosynthesis</keyword>
<evidence type="ECO:0000256" key="1">
    <source>
        <dbReference type="ARBA" id="ARBA00004842"/>
    </source>
</evidence>
<comment type="caution">
    <text evidence="11">Lacks conserved residue(s) required for the propagation of feature annotation.</text>
</comment>
<dbReference type="InterPro" id="IPR027417">
    <property type="entry name" value="P-loop_NTPase"/>
</dbReference>
<dbReference type="PANTHER" id="PTHR21087">
    <property type="entry name" value="SHIKIMATE KINASE"/>
    <property type="match status" value="1"/>
</dbReference>
<dbReference type="AlphaFoldDB" id="M1LT08"/>
<dbReference type="PATRIC" id="fig|1208920.3.peg.673"/>
<evidence type="ECO:0000256" key="10">
    <source>
        <dbReference type="ARBA" id="ARBA00048567"/>
    </source>
</evidence>
<protein>
    <recommendedName>
        <fullName evidence="3 11">Shikimate kinase</fullName>
        <shortName evidence="11">SK</shortName>
        <ecNumber evidence="3 11">2.7.1.71</ecNumber>
    </recommendedName>
</protein>
<evidence type="ECO:0000256" key="2">
    <source>
        <dbReference type="ARBA" id="ARBA00006997"/>
    </source>
</evidence>
<feature type="binding site" evidence="11">
    <location>
        <position position="116"/>
    </location>
    <ligand>
        <name>substrate</name>
    </ligand>
</feature>
<feature type="binding site" evidence="11">
    <location>
        <position position="154"/>
    </location>
    <ligand>
        <name>ATP</name>
        <dbReference type="ChEBI" id="CHEBI:30616"/>
    </ligand>
</feature>
<dbReference type="PRINTS" id="PR01100">
    <property type="entry name" value="SHIKIMTKNASE"/>
</dbReference>
<dbReference type="Gene3D" id="3.40.50.300">
    <property type="entry name" value="P-loop containing nucleotide triphosphate hydrolases"/>
    <property type="match status" value="1"/>
</dbReference>
<dbReference type="SUPFAM" id="SSF52540">
    <property type="entry name" value="P-loop containing nucleoside triphosphate hydrolases"/>
    <property type="match status" value="1"/>
</dbReference>
<comment type="similarity">
    <text evidence="2 11">Belongs to the shikimate kinase family.</text>
</comment>
<dbReference type="GO" id="GO:0005524">
    <property type="term" value="F:ATP binding"/>
    <property type="evidence" value="ECO:0007669"/>
    <property type="project" value="UniProtKB-UniRule"/>
</dbReference>
<keyword evidence="11" id="KW-0460">Magnesium</keyword>
<dbReference type="Proteomes" id="UP000011541">
    <property type="component" value="Chromosome"/>
</dbReference>
<sequence>MINLRKLSEMADLESILPESRNQNMEFVNITKENLPYDTPIFLIGMMGSGKTTIGRNISNILDRKFIDLDFAIETRCGVSITTIFEIEGEQGFRKREEVVLSECSNETNTVLATGGGSVLSHYNREILKKRGIVVYFQASIDDLFQRTSLDSNRPLLANTSKPYEKLRDILRQRDPIYKEVADIIINTSDTSIYALVNNLVSILKTYEKFK</sequence>
<dbReference type="EC" id="2.7.1.71" evidence="3 11"/>
<comment type="pathway">
    <text evidence="1 11">Metabolic intermediate biosynthesis; chorismate biosynthesis; chorismate from D-erythrose 4-phosphate and phosphoenolpyruvate: step 5/7.</text>
</comment>
<evidence type="ECO:0000256" key="8">
    <source>
        <dbReference type="ARBA" id="ARBA00022840"/>
    </source>
</evidence>
<dbReference type="RefSeq" id="WP_015397356.1">
    <property type="nucleotide sequence ID" value="NC_020299.1"/>
</dbReference>
<evidence type="ECO:0000256" key="11">
    <source>
        <dbReference type="HAMAP-Rule" id="MF_00109"/>
    </source>
</evidence>
<gene>
    <name evidence="11" type="primary">aroK</name>
    <name evidence="12" type="ORF">CONE_0137</name>
</gene>
<evidence type="ECO:0000256" key="6">
    <source>
        <dbReference type="ARBA" id="ARBA00022741"/>
    </source>
</evidence>
<feature type="binding site" evidence="11">
    <location>
        <position position="70"/>
    </location>
    <ligand>
        <name>substrate</name>
    </ligand>
</feature>
<feature type="binding site" evidence="11">
    <location>
        <position position="174"/>
    </location>
    <ligand>
        <name>substrate</name>
    </ligand>
</feature>
<keyword evidence="13" id="KW-1185">Reference proteome</keyword>
<dbReference type="InterPro" id="IPR031322">
    <property type="entry name" value="Shikimate/glucono_kinase"/>
</dbReference>
<dbReference type="GO" id="GO:0008652">
    <property type="term" value="P:amino acid biosynthetic process"/>
    <property type="evidence" value="ECO:0007669"/>
    <property type="project" value="UniProtKB-KW"/>
</dbReference>
<comment type="function">
    <text evidence="11">Catalyzes the specific phosphorylation of the 3-hydroxyl group of shikimic acid using ATP as a cosubstrate.</text>
</comment>
<feature type="binding site" evidence="11">
    <location>
        <position position="52"/>
    </location>
    <ligand>
        <name>Mg(2+)</name>
        <dbReference type="ChEBI" id="CHEBI:18420"/>
    </ligand>
</feature>
<dbReference type="GO" id="GO:0005829">
    <property type="term" value="C:cytosol"/>
    <property type="evidence" value="ECO:0007669"/>
    <property type="project" value="TreeGrafter"/>
</dbReference>
<dbReference type="GO" id="GO:0000287">
    <property type="term" value="F:magnesium ion binding"/>
    <property type="evidence" value="ECO:0007669"/>
    <property type="project" value="UniProtKB-UniRule"/>
</dbReference>
<keyword evidence="11" id="KW-0479">Metal-binding</keyword>